<dbReference type="SUPFAM" id="SSF53901">
    <property type="entry name" value="Thiolase-like"/>
    <property type="match status" value="3"/>
</dbReference>
<dbReference type="InterPro" id="IPR020841">
    <property type="entry name" value="PKS_Beta-ketoAc_synthase_dom"/>
</dbReference>
<dbReference type="InterPro" id="IPR013114">
    <property type="entry name" value="FabA_FabZ"/>
</dbReference>
<dbReference type="PROSITE" id="PS52004">
    <property type="entry name" value="KS3_2"/>
    <property type="match status" value="1"/>
</dbReference>
<dbReference type="RefSeq" id="WP_375525174.1">
    <property type="nucleotide sequence ID" value="NZ_JBHILM010000010.1"/>
</dbReference>
<feature type="domain" description="Ketosynthase family 3 (KS3)" evidence="6">
    <location>
        <begin position="3"/>
        <end position="436"/>
    </location>
</feature>
<dbReference type="InterPro" id="IPR018201">
    <property type="entry name" value="Ketoacyl_synth_AS"/>
</dbReference>
<evidence type="ECO:0000259" key="6">
    <source>
        <dbReference type="PROSITE" id="PS52004"/>
    </source>
</evidence>
<dbReference type="Proteomes" id="UP001580407">
    <property type="component" value="Unassembled WGS sequence"/>
</dbReference>
<proteinExistence type="inferred from homology"/>
<sequence>MTFEPIAIIGQGCVLPGALHPEELWNGVLAGRSLLSEPETDRWRVSREQVETNRGGARWSLRGGYVHGFEQRFDPGEYAVDRDEWLRMDRMVHWMLHAAGEAIRTSGTGGLAERERTGLIVGNLSLPTVSLAQYAESAWLRRQGLSASEAARIVGAPPQAIDRFMSGYPAFALAKALRLGGEAYCLDAACASSLYAIKLACDSLHDGRADLMLAGGVNGAEPLFLHTGFRALQAVSKTGQSRPFHAQADGLVPAEGCGFVALKRLPDAVRDGNRVLGVIRAVGLSNDGGHSGLLAPSAAGQAAAMRQAYRQSGLSPSDISLIECHATGTPLGDATEIGSMSDVFAGLREVPIGSIKSNIGHALTAAGIAGLIKVLGSLNSGVLPPSLFGEEEIEVLRESPFRLLREAEPWRCDGRRRAAINSFGFGGNNAHLIVEQYEPVPERAAVGTMVRLSPMERAVAREDGRRAPACGDGRLAIVGIGAIVADGGGTDDFAAALFGLDQRPWSTKAEKVELPLAGIAVPPNDLKRALPQQLQMLKAAKAAAAEAGELPSERTGIYIGMQIDAEVARHCARLRLAEGQPVQSATAGDEVQLEAARERIFPQLDAPTVVGLLPNIPANRLNKMLNISGPGFTVSSEELSGITALAIAARALRAGELDAAIVGAVDFSGEYVHETAVAECGGPDAATAGDAAVAIVVKRLADAERDRNVIYAVLPVDVEGMQPGAEQPGLLLGDGEDKAVGSVINRGALGDAGNARKSGNVSAVRLERRFGKAHAAHGLLHVAAGALSLRYGLCPAFDGGGPQPWPASSPRTARVSIAALGGVKARVAMASHDAEGADTAGDGREQRLRLDALLARIAEAGRDRDASPSIAIAAHRPPVELSAFVQALPHAAGVASAPHVAAAPRTAAPAAASPHAAPPMAGPMRRPTGPAFSRAQLEQLASGPISAVFGPAFADQIGYRRQVRMPEPPMLLVDRVTGIDAVPHSMGTGTLWTETDVDRSRDYMHKGRMPLGYMVEAGQADLLLISWLGIDRYNKGDRVYRLLGCEITFHGALPRHGETLTYQIVVDSHAKSGDMRLFFFHYDCYAGTERRLTMRGGQAGFFTDEELANSGGVLWDPAKAAPRAGARLDPPEADCTHSRFTPEQVNSFAQGRPYDCFGPGFERAASHTSSPSIQHGERLFFQEVTRFDPRGGPLGRGYLRAEAALDGTEWFFPCHFTNDPVMPGTMMLEGCVQAMSFYIAAMGFTLNKDGWRFEPVPDVSYRMVCRGQATPASRKLIYEVYVQEVAGGMTPTLFADVLVTVDGLKAFHCAGLGIRLVPDYPLETADVRLGR</sequence>
<dbReference type="PROSITE" id="PS00606">
    <property type="entry name" value="KS3_1"/>
    <property type="match status" value="1"/>
</dbReference>
<evidence type="ECO:0000256" key="3">
    <source>
        <dbReference type="ARBA" id="ARBA00022679"/>
    </source>
</evidence>
<feature type="compositionally biased region" description="Low complexity" evidence="5">
    <location>
        <begin position="905"/>
        <end position="915"/>
    </location>
</feature>
<dbReference type="PANTHER" id="PTHR43775">
    <property type="entry name" value="FATTY ACID SYNTHASE"/>
    <property type="match status" value="1"/>
</dbReference>
<dbReference type="PANTHER" id="PTHR43775:SF37">
    <property type="entry name" value="SI:DKEY-61P9.11"/>
    <property type="match status" value="1"/>
</dbReference>
<dbReference type="Gene3D" id="3.10.129.10">
    <property type="entry name" value="Hotdog Thioesterase"/>
    <property type="match status" value="2"/>
</dbReference>
<dbReference type="Pfam" id="PF02801">
    <property type="entry name" value="Ketoacyl-synt_C"/>
    <property type="match status" value="1"/>
</dbReference>
<keyword evidence="2" id="KW-0597">Phosphoprotein</keyword>
<dbReference type="SUPFAM" id="SSF54637">
    <property type="entry name" value="Thioesterase/thiol ester dehydrase-isomerase"/>
    <property type="match status" value="2"/>
</dbReference>
<dbReference type="Pfam" id="PF16197">
    <property type="entry name" value="KAsynt_C_assoc"/>
    <property type="match status" value="1"/>
</dbReference>
<dbReference type="SMART" id="SM00825">
    <property type="entry name" value="PKS_KS"/>
    <property type="match status" value="1"/>
</dbReference>
<dbReference type="InterPro" id="IPR029069">
    <property type="entry name" value="HotDog_dom_sf"/>
</dbReference>
<gene>
    <name evidence="7" type="ORF">ACE3NQ_10700</name>
</gene>
<evidence type="ECO:0000313" key="7">
    <source>
        <dbReference type="EMBL" id="MFB5681381.1"/>
    </source>
</evidence>
<evidence type="ECO:0000256" key="2">
    <source>
        <dbReference type="ARBA" id="ARBA00022553"/>
    </source>
</evidence>
<evidence type="ECO:0000256" key="4">
    <source>
        <dbReference type="RuleBase" id="RU003694"/>
    </source>
</evidence>
<keyword evidence="3 4" id="KW-0808">Transferase</keyword>
<dbReference type="InterPro" id="IPR016039">
    <property type="entry name" value="Thiolase-like"/>
</dbReference>
<dbReference type="InterPro" id="IPR032821">
    <property type="entry name" value="PKS_assoc"/>
</dbReference>
<comment type="caution">
    <text evidence="7">The sequence shown here is derived from an EMBL/GenBank/DDBJ whole genome shotgun (WGS) entry which is preliminary data.</text>
</comment>
<dbReference type="InterPro" id="IPR050091">
    <property type="entry name" value="PKS_NRPS_Biosynth_Enz"/>
</dbReference>
<dbReference type="Pfam" id="PF07977">
    <property type="entry name" value="FabA"/>
    <property type="match status" value="1"/>
</dbReference>
<organism evidence="7 8">
    <name type="scientific">Paenibacillus terreus</name>
    <dbReference type="NCBI Taxonomy" id="1387834"/>
    <lineage>
        <taxon>Bacteria</taxon>
        <taxon>Bacillati</taxon>
        <taxon>Bacillota</taxon>
        <taxon>Bacilli</taxon>
        <taxon>Bacillales</taxon>
        <taxon>Paenibacillaceae</taxon>
        <taxon>Paenibacillus</taxon>
    </lineage>
</organism>
<dbReference type="CDD" id="cd00833">
    <property type="entry name" value="PKS"/>
    <property type="match status" value="1"/>
</dbReference>
<evidence type="ECO:0000313" key="8">
    <source>
        <dbReference type="Proteomes" id="UP001580407"/>
    </source>
</evidence>
<accession>A0ABV5B6S0</accession>
<evidence type="ECO:0000256" key="1">
    <source>
        <dbReference type="ARBA" id="ARBA00022450"/>
    </source>
</evidence>
<dbReference type="InterPro" id="IPR014031">
    <property type="entry name" value="Ketoacyl_synth_C"/>
</dbReference>
<keyword evidence="8" id="KW-1185">Reference proteome</keyword>
<dbReference type="Pfam" id="PF00109">
    <property type="entry name" value="ketoacyl-synt"/>
    <property type="match status" value="2"/>
</dbReference>
<keyword evidence="1" id="KW-0596">Phosphopantetheine</keyword>
<dbReference type="EMBL" id="JBHILM010000010">
    <property type="protein sequence ID" value="MFB5681381.1"/>
    <property type="molecule type" value="Genomic_DNA"/>
</dbReference>
<protein>
    <submittedName>
        <fullName evidence="7">Beta-ketoacyl synthase N-terminal-like domain-containing protein</fullName>
    </submittedName>
</protein>
<name>A0ABV5B6S0_9BACL</name>
<dbReference type="Gene3D" id="3.40.47.10">
    <property type="match status" value="2"/>
</dbReference>
<comment type="similarity">
    <text evidence="4">Belongs to the thiolase-like superfamily. Beta-ketoacyl-ACP synthases family.</text>
</comment>
<evidence type="ECO:0000256" key="5">
    <source>
        <dbReference type="SAM" id="MobiDB-lite"/>
    </source>
</evidence>
<reference evidence="7 8" key="1">
    <citation type="submission" date="2024-09" db="EMBL/GenBank/DDBJ databases">
        <authorList>
            <person name="Ruan L."/>
        </authorList>
    </citation>
    <scope>NUCLEOTIDE SEQUENCE [LARGE SCALE GENOMIC DNA]</scope>
    <source>
        <strain evidence="7 8">D33</strain>
    </source>
</reference>
<dbReference type="InterPro" id="IPR014030">
    <property type="entry name" value="Ketoacyl_synth_N"/>
</dbReference>
<feature type="region of interest" description="Disordered" evidence="5">
    <location>
        <begin position="905"/>
        <end position="930"/>
    </location>
</feature>